<evidence type="ECO:0008006" key="4">
    <source>
        <dbReference type="Google" id="ProtNLM"/>
    </source>
</evidence>
<dbReference type="AlphaFoldDB" id="A0AAF3FMR1"/>
<accession>A0AAF3FMR1</accession>
<sequence length="110" mass="12242">MTDEDFLNAMDDLSLDNEGDVGELLKAMNENHMISWEEAERILADTSNEPIKCSLVEQSRPTEPDNDTNVDRCIQQLQANDPGLKQINLNNMKRTPSAAIEKANRGGGLQ</sequence>
<evidence type="ECO:0000256" key="1">
    <source>
        <dbReference type="SAM" id="MobiDB-lite"/>
    </source>
</evidence>
<dbReference type="Proteomes" id="UP000887575">
    <property type="component" value="Unassembled WGS sequence"/>
</dbReference>
<feature type="region of interest" description="Disordered" evidence="1">
    <location>
        <begin position="84"/>
        <end position="110"/>
    </location>
</feature>
<keyword evidence="2" id="KW-1185">Reference proteome</keyword>
<organism evidence="2 3">
    <name type="scientific">Mesorhabditis belari</name>
    <dbReference type="NCBI Taxonomy" id="2138241"/>
    <lineage>
        <taxon>Eukaryota</taxon>
        <taxon>Metazoa</taxon>
        <taxon>Ecdysozoa</taxon>
        <taxon>Nematoda</taxon>
        <taxon>Chromadorea</taxon>
        <taxon>Rhabditida</taxon>
        <taxon>Rhabditina</taxon>
        <taxon>Rhabditomorpha</taxon>
        <taxon>Rhabditoidea</taxon>
        <taxon>Rhabditidae</taxon>
        <taxon>Mesorhabditinae</taxon>
        <taxon>Mesorhabditis</taxon>
    </lineage>
</organism>
<proteinExistence type="predicted"/>
<dbReference type="WBParaSite" id="MBELARI_LOCUS8462">
    <property type="protein sequence ID" value="MBELARI_LOCUS8462"/>
    <property type="gene ID" value="MBELARI_LOCUS8462"/>
</dbReference>
<name>A0AAF3FMR1_9BILA</name>
<evidence type="ECO:0000313" key="2">
    <source>
        <dbReference type="Proteomes" id="UP000887575"/>
    </source>
</evidence>
<protein>
    <recommendedName>
        <fullName evidence="4">Tropomodulin</fullName>
    </recommendedName>
</protein>
<evidence type="ECO:0000313" key="3">
    <source>
        <dbReference type="WBParaSite" id="MBELARI_LOCUS8462"/>
    </source>
</evidence>
<reference evidence="3" key="1">
    <citation type="submission" date="2024-02" db="UniProtKB">
        <authorList>
            <consortium name="WormBaseParasite"/>
        </authorList>
    </citation>
    <scope>IDENTIFICATION</scope>
</reference>